<protein>
    <recommendedName>
        <fullName evidence="7">Flavin prenyltransferase UbiX</fullName>
        <ecNumber evidence="7">2.5.1.129</ecNumber>
    </recommendedName>
</protein>
<dbReference type="FunFam" id="3.40.50.1950:FF:000001">
    <property type="entry name" value="Flavin prenyltransferase UbiX"/>
    <property type="match status" value="1"/>
</dbReference>
<dbReference type="Pfam" id="PF02441">
    <property type="entry name" value="Flavoprotein"/>
    <property type="match status" value="1"/>
</dbReference>
<sequence length="198" mass="22067">MKRIVICITGATGVVYGIRLLEKLAELNIETHLVMSKWAKVTIKQETDYSLKDLQKLATYIYSDADQSAPIASGSYRYDGVVIAPCSMKTLAGISSGYAENLITRTADVALKERRKLVLMVRETPLSIIHLENMLTVAKAGAIIFPAMPAFYHQPYTLDDVINQGVGRILDMFDIDDPSLKRWEGLDKKQNIEKGIES</sequence>
<keyword evidence="1 7" id="KW-0637">Prenyltransferase</keyword>
<comment type="function">
    <text evidence="7">Flavin prenyltransferase that catalyzes the synthesis of the prenylated FMN cofactor (prenyl-FMN) for 4-hydroxy-3-polyprenylbenzoic acid decarboxylase UbiD. The prenyltransferase is metal-independent and links a dimethylallyl moiety from dimethylallyl monophosphate (DMAP) to the flavin N5 and C6 atoms of FMN.</text>
</comment>
<evidence type="ECO:0000256" key="6">
    <source>
        <dbReference type="ARBA" id="ARBA00060793"/>
    </source>
</evidence>
<evidence type="ECO:0000256" key="2">
    <source>
        <dbReference type="ARBA" id="ARBA00022630"/>
    </source>
</evidence>
<dbReference type="NCBIfam" id="TIGR00421">
    <property type="entry name" value="ubiX_pad"/>
    <property type="match status" value="1"/>
</dbReference>
<feature type="binding site" evidence="7">
    <location>
        <position position="122"/>
    </location>
    <ligand>
        <name>FMN</name>
        <dbReference type="ChEBI" id="CHEBI:58210"/>
    </ligand>
</feature>
<keyword evidence="4 7" id="KW-0808">Transferase</keyword>
<keyword evidence="2 7" id="KW-0285">Flavoprotein</keyword>
<organism evidence="9 10">
    <name type="scientific">Acinetobacter pittii ANC 4050</name>
    <dbReference type="NCBI Taxonomy" id="1217691"/>
    <lineage>
        <taxon>Bacteria</taxon>
        <taxon>Pseudomonadati</taxon>
        <taxon>Pseudomonadota</taxon>
        <taxon>Gammaproteobacteria</taxon>
        <taxon>Moraxellales</taxon>
        <taxon>Moraxellaceae</taxon>
        <taxon>Acinetobacter</taxon>
        <taxon>Acinetobacter calcoaceticus/baumannii complex</taxon>
    </lineage>
</organism>
<feature type="binding site" evidence="7">
    <location>
        <position position="152"/>
    </location>
    <ligand>
        <name>dimethylallyl phosphate</name>
        <dbReference type="ChEBI" id="CHEBI:88052"/>
    </ligand>
</feature>
<reference evidence="9 10" key="1">
    <citation type="submission" date="2013-02" db="EMBL/GenBank/DDBJ databases">
        <title>The Genome Sequence of Acinetobacter sp. ANC 4050.</title>
        <authorList>
            <consortium name="The Broad Institute Genome Sequencing Platform"/>
            <consortium name="The Broad Institute Genome Sequencing Center for Infectious Disease"/>
            <person name="Cerqueira G."/>
            <person name="Feldgarden M."/>
            <person name="Courvalin P."/>
            <person name="Perichon B."/>
            <person name="Grillot-Courvalin C."/>
            <person name="Clermont D."/>
            <person name="Rocha E."/>
            <person name="Yoon E.-J."/>
            <person name="Nemec A."/>
            <person name="Walker B."/>
            <person name="Young S.K."/>
            <person name="Zeng Q."/>
            <person name="Gargeya S."/>
            <person name="Fitzgerald M."/>
            <person name="Haas B."/>
            <person name="Abouelleil A."/>
            <person name="Alvarado L."/>
            <person name="Arachchi H.M."/>
            <person name="Berlin A.M."/>
            <person name="Chapman S.B."/>
            <person name="Dewar J."/>
            <person name="Goldberg J."/>
            <person name="Griggs A."/>
            <person name="Gujja S."/>
            <person name="Hansen M."/>
            <person name="Howarth C."/>
            <person name="Imamovic A."/>
            <person name="Larimer J."/>
            <person name="McCowan C."/>
            <person name="Murphy C."/>
            <person name="Neiman D."/>
            <person name="Pearson M."/>
            <person name="Priest M."/>
            <person name="Roberts A."/>
            <person name="Saif S."/>
            <person name="Shea T."/>
            <person name="Sisk P."/>
            <person name="Sykes S."/>
            <person name="Wortman J."/>
            <person name="Nusbaum C."/>
            <person name="Birren B."/>
        </authorList>
    </citation>
    <scope>NUCLEOTIDE SEQUENCE [LARGE SCALE GENOMIC DNA]</scope>
    <source>
        <strain evidence="9 10">ANC 4050</strain>
    </source>
</reference>
<dbReference type="AlphaFoldDB" id="R8YN91"/>
<evidence type="ECO:0000256" key="5">
    <source>
        <dbReference type="ARBA" id="ARBA00050612"/>
    </source>
</evidence>
<comment type="similarity">
    <text evidence="6 7">Belongs to the UbiX/PAD1 family.</text>
</comment>
<dbReference type="EMBL" id="APQM01000003">
    <property type="protein sequence ID" value="EOQ70556.1"/>
    <property type="molecule type" value="Genomic_DNA"/>
</dbReference>
<evidence type="ECO:0000256" key="3">
    <source>
        <dbReference type="ARBA" id="ARBA00022643"/>
    </source>
</evidence>
<dbReference type="GO" id="GO:0016831">
    <property type="term" value="F:carboxy-lyase activity"/>
    <property type="evidence" value="ECO:0007669"/>
    <property type="project" value="TreeGrafter"/>
</dbReference>
<comment type="catalytic activity">
    <reaction evidence="5 7">
        <text>dimethylallyl phosphate + FMNH2 = prenylated FMNH2 + phosphate</text>
        <dbReference type="Rhea" id="RHEA:37743"/>
        <dbReference type="ChEBI" id="CHEBI:43474"/>
        <dbReference type="ChEBI" id="CHEBI:57618"/>
        <dbReference type="ChEBI" id="CHEBI:87467"/>
        <dbReference type="ChEBI" id="CHEBI:88052"/>
        <dbReference type="EC" id="2.5.1.129"/>
    </reaction>
</comment>
<keyword evidence="3 7" id="KW-0288">FMN</keyword>
<name>R8YN91_ACIPI</name>
<feature type="domain" description="Flavoprotein" evidence="8">
    <location>
        <begin position="2"/>
        <end position="172"/>
    </location>
</feature>
<evidence type="ECO:0000313" key="9">
    <source>
        <dbReference type="EMBL" id="EOQ70556.1"/>
    </source>
</evidence>
<gene>
    <name evidence="7" type="primary">ubiX</name>
    <name evidence="9" type="ORF">F931_00847</name>
</gene>
<dbReference type="InterPro" id="IPR036551">
    <property type="entry name" value="Flavin_trans-like"/>
</dbReference>
<feature type="binding site" evidence="7">
    <location>
        <begin position="10"/>
        <end position="12"/>
    </location>
    <ligand>
        <name>FMN</name>
        <dbReference type="ChEBI" id="CHEBI:58210"/>
    </ligand>
</feature>
<dbReference type="InterPro" id="IPR004507">
    <property type="entry name" value="UbiX-like"/>
</dbReference>
<dbReference type="RefSeq" id="WP_016140917.1">
    <property type="nucleotide sequence ID" value="NZ_KB976987.1"/>
</dbReference>
<dbReference type="Proteomes" id="UP000014024">
    <property type="component" value="Unassembled WGS sequence"/>
</dbReference>
<dbReference type="OrthoDB" id="9781577at2"/>
<dbReference type="HOGENOM" id="CLU_074522_0_1_6"/>
<comment type="caution">
    <text evidence="7">Lacks conserved residue(s) required for the propagation of feature annotation.</text>
</comment>
<dbReference type="PANTHER" id="PTHR43374">
    <property type="entry name" value="FLAVIN PRENYLTRANSFERASE"/>
    <property type="match status" value="1"/>
</dbReference>
<dbReference type="SUPFAM" id="SSF52507">
    <property type="entry name" value="Homo-oligomeric flavin-containing Cys decarboxylases, HFCD"/>
    <property type="match status" value="1"/>
</dbReference>
<evidence type="ECO:0000259" key="8">
    <source>
        <dbReference type="Pfam" id="PF02441"/>
    </source>
</evidence>
<dbReference type="EC" id="2.5.1.129" evidence="7"/>
<accession>R8YN91</accession>
<evidence type="ECO:0000256" key="1">
    <source>
        <dbReference type="ARBA" id="ARBA00022602"/>
    </source>
</evidence>
<evidence type="ECO:0000256" key="7">
    <source>
        <dbReference type="HAMAP-Rule" id="MF_01984"/>
    </source>
</evidence>
<dbReference type="PANTHER" id="PTHR43374:SF1">
    <property type="entry name" value="FLAVIN PRENYLTRANSFERASE PAD1, MITOCHONDRIAL"/>
    <property type="match status" value="1"/>
</dbReference>
<proteinExistence type="inferred from homology"/>
<feature type="binding site" evidence="7">
    <location>
        <begin position="87"/>
        <end position="90"/>
    </location>
    <ligand>
        <name>FMN</name>
        <dbReference type="ChEBI" id="CHEBI:58210"/>
    </ligand>
</feature>
<dbReference type="PATRIC" id="fig|1217691.3.peg.837"/>
<feature type="binding site" evidence="7">
    <location>
        <position position="36"/>
    </location>
    <ligand>
        <name>FMN</name>
        <dbReference type="ChEBI" id="CHEBI:58210"/>
    </ligand>
</feature>
<dbReference type="HAMAP" id="MF_01984">
    <property type="entry name" value="ubiX_pad"/>
    <property type="match status" value="1"/>
</dbReference>
<dbReference type="Gene3D" id="3.40.50.1950">
    <property type="entry name" value="Flavin prenyltransferase-like"/>
    <property type="match status" value="1"/>
</dbReference>
<dbReference type="NCBIfam" id="NF004685">
    <property type="entry name" value="PRK06029.1"/>
    <property type="match status" value="1"/>
</dbReference>
<dbReference type="InterPro" id="IPR003382">
    <property type="entry name" value="Flavoprotein"/>
</dbReference>
<dbReference type="GO" id="GO:0106141">
    <property type="term" value="F:flavin prenyltransferase activity"/>
    <property type="evidence" value="ECO:0007669"/>
    <property type="project" value="UniProtKB-EC"/>
</dbReference>
<evidence type="ECO:0000313" key="10">
    <source>
        <dbReference type="Proteomes" id="UP000014024"/>
    </source>
</evidence>
<feature type="binding site" evidence="7">
    <location>
        <position position="168"/>
    </location>
    <ligand>
        <name>dimethylallyl phosphate</name>
        <dbReference type="ChEBI" id="CHEBI:88052"/>
    </ligand>
</feature>
<comment type="caution">
    <text evidence="9">The sequence shown here is derived from an EMBL/GenBank/DDBJ whole genome shotgun (WGS) entry which is preliminary data.</text>
</comment>
<evidence type="ECO:0000256" key="4">
    <source>
        <dbReference type="ARBA" id="ARBA00022679"/>
    </source>
</evidence>